<dbReference type="EMBL" id="LUUB01000045">
    <property type="protein sequence ID" value="OAF11771.1"/>
    <property type="molecule type" value="Genomic_DNA"/>
</dbReference>
<dbReference type="AlphaFoldDB" id="A0A176YVN5"/>
<keyword evidence="2" id="KW-1185">Reference proteome</keyword>
<gene>
    <name evidence="1" type="ORF">AYJ54_07885</name>
</gene>
<sequence length="614" mass="62117">MAAAFVAGLSSVSAQQFQTIPSGTVIGRTAIGTGPAQAIPIQQLFNSLLTGPLSVPGVNTNSVIYKGATSGQATVSAQPVAGTPTILWPNTSGTVATNATSPIVLNATTGNISCPSCLSVANATPVLTSRAFAMTQNLSSVAAIRTIGYTVGGDGGGATFKNVGTAPFIDSFITSFTIAGGSGYTNGTYFGVIFATGSKPFTVGKVTVSGGAVASVDFTYTPGNQCAVGDVLTITGVGSGASMGAGTGASITVTACSTPLASFTDSVGTRFQFVPDTYPNILQFGAKGDWNGTDAGTTDNFSAIQAAAWFAGNKSSFQQDGGGYWGGRLNVPNGSFLMCGTGSVPFVVPQGVVIQGTTSGAGTTLKMCDSFSAASNFVEICDPNWQFACFGAMLRDITIFATRTVTANDGVALIHSNNIQDGGAIDHVYAYPGKRMCLWFQKGYGGASTVSIENFFCAINGGANQPAMILGDTVASGMNYGTTGISIKNLGVGGPSSAPFHQGPGIIFRGGFPIIENVHCENMGECVQFDIPAATGNGNIARIHNINAGSGTVTCNGVITLTGNNNAGNVIMGQIVAGSCTHTVNNGQASGVSYDSSIGQDACFNPSFTRTSCP</sequence>
<proteinExistence type="predicted"/>
<evidence type="ECO:0000313" key="1">
    <source>
        <dbReference type="EMBL" id="OAF11771.1"/>
    </source>
</evidence>
<organism evidence="1 2">
    <name type="scientific">Bradyrhizobium centrolobii</name>
    <dbReference type="NCBI Taxonomy" id="1505087"/>
    <lineage>
        <taxon>Bacteria</taxon>
        <taxon>Pseudomonadati</taxon>
        <taxon>Pseudomonadota</taxon>
        <taxon>Alphaproteobacteria</taxon>
        <taxon>Hyphomicrobiales</taxon>
        <taxon>Nitrobacteraceae</taxon>
        <taxon>Bradyrhizobium</taxon>
    </lineage>
</organism>
<reference evidence="1 2" key="1">
    <citation type="submission" date="2016-03" db="EMBL/GenBank/DDBJ databases">
        <title>Draft Genome Sequence of the Strain BR 10245 (Bradyrhizobium sp.) isolated from nodules of Centrolobium paraense.</title>
        <authorList>
            <person name="Simoes-Araujo J.L.Sr."/>
            <person name="Barauna A.C."/>
            <person name="Silva K."/>
            <person name="Zilli J.E."/>
        </authorList>
    </citation>
    <scope>NUCLEOTIDE SEQUENCE [LARGE SCALE GENOMIC DNA]</scope>
    <source>
        <strain evidence="1 2">BR 10245</strain>
    </source>
</reference>
<name>A0A176YVN5_9BRAD</name>
<dbReference type="Proteomes" id="UP000076959">
    <property type="component" value="Unassembled WGS sequence"/>
</dbReference>
<protein>
    <submittedName>
        <fullName evidence="1">Uncharacterized protein</fullName>
    </submittedName>
</protein>
<evidence type="ECO:0000313" key="2">
    <source>
        <dbReference type="Proteomes" id="UP000076959"/>
    </source>
</evidence>
<accession>A0A176YVN5</accession>
<comment type="caution">
    <text evidence="1">The sequence shown here is derived from an EMBL/GenBank/DDBJ whole genome shotgun (WGS) entry which is preliminary data.</text>
</comment>